<keyword evidence="3" id="KW-1185">Reference proteome</keyword>
<dbReference type="PIRSF" id="PIRSF001357">
    <property type="entry name" value="DeoC"/>
    <property type="match status" value="1"/>
</dbReference>
<evidence type="ECO:0000313" key="2">
    <source>
        <dbReference type="EMBL" id="KAG7284601.1"/>
    </source>
</evidence>
<evidence type="ECO:0000313" key="3">
    <source>
        <dbReference type="Proteomes" id="UP001197093"/>
    </source>
</evidence>
<dbReference type="EMBL" id="JAHCVI010000006">
    <property type="protein sequence ID" value="KAG7284601.1"/>
    <property type="molecule type" value="Genomic_DNA"/>
</dbReference>
<dbReference type="Gene3D" id="3.20.20.70">
    <property type="entry name" value="Aldolase class I"/>
    <property type="match status" value="2"/>
</dbReference>
<dbReference type="AlphaFoldDB" id="A0AAD4ENZ9"/>
<dbReference type="Proteomes" id="UP001197093">
    <property type="component" value="Unassembled WGS sequence"/>
</dbReference>
<accession>A0AAD4ENZ9</accession>
<dbReference type="InterPro" id="IPR013785">
    <property type="entry name" value="Aldolase_TIM"/>
</dbReference>
<gene>
    <name evidence="2" type="ORF">NEMBOFW57_010979</name>
</gene>
<dbReference type="GO" id="GO:0016052">
    <property type="term" value="P:carbohydrate catabolic process"/>
    <property type="evidence" value="ECO:0007669"/>
    <property type="project" value="TreeGrafter"/>
</dbReference>
<dbReference type="SMART" id="SM01133">
    <property type="entry name" value="DeoC"/>
    <property type="match status" value="1"/>
</dbReference>
<dbReference type="InterPro" id="IPR002915">
    <property type="entry name" value="DeoC/FbaB/LacD_aldolase"/>
</dbReference>
<comment type="caution">
    <text evidence="2">The sequence shown here is derived from an EMBL/GenBank/DDBJ whole genome shotgun (WGS) entry which is preliminary data.</text>
</comment>
<name>A0AAD4ENZ9_9PEZI</name>
<organism evidence="2 3">
    <name type="scientific">Staphylotrichum longicolle</name>
    <dbReference type="NCBI Taxonomy" id="669026"/>
    <lineage>
        <taxon>Eukaryota</taxon>
        <taxon>Fungi</taxon>
        <taxon>Dikarya</taxon>
        <taxon>Ascomycota</taxon>
        <taxon>Pezizomycotina</taxon>
        <taxon>Sordariomycetes</taxon>
        <taxon>Sordariomycetidae</taxon>
        <taxon>Sordariales</taxon>
        <taxon>Chaetomiaceae</taxon>
        <taxon>Staphylotrichum</taxon>
    </lineage>
</organism>
<protein>
    <recommendedName>
        <fullName evidence="4">Deoxyribose-phosphate aldolase</fullName>
    </recommendedName>
</protein>
<proteinExistence type="predicted"/>
<dbReference type="PANTHER" id="PTHR10889:SF1">
    <property type="entry name" value="DEOXYRIBOSE-PHOSPHATE ALDOLASE"/>
    <property type="match status" value="1"/>
</dbReference>
<dbReference type="InterPro" id="IPR011343">
    <property type="entry name" value="DeoC"/>
</dbReference>
<dbReference type="GO" id="GO:0009264">
    <property type="term" value="P:deoxyribonucleotide catabolic process"/>
    <property type="evidence" value="ECO:0007669"/>
    <property type="project" value="InterPro"/>
</dbReference>
<keyword evidence="1" id="KW-0963">Cytoplasm</keyword>
<dbReference type="GO" id="GO:0005737">
    <property type="term" value="C:cytoplasm"/>
    <property type="evidence" value="ECO:0007669"/>
    <property type="project" value="InterPro"/>
</dbReference>
<dbReference type="SUPFAM" id="SSF51569">
    <property type="entry name" value="Aldolase"/>
    <property type="match status" value="1"/>
</dbReference>
<reference evidence="2" key="1">
    <citation type="submission" date="2023-02" db="EMBL/GenBank/DDBJ databases">
        <authorList>
            <person name="Palmer J.M."/>
        </authorList>
    </citation>
    <scope>NUCLEOTIDE SEQUENCE</scope>
    <source>
        <strain evidence="2">FW57</strain>
    </source>
</reference>
<sequence>MSSSPSSTTSTITVSLPQLAKLIDHALLQPNLTDAEIETGLALAKNYKVATACIKPYSIPSAKAALAGTGVLICAVFGFPHGNSTTEVKVFEATAAARAGADEIDMVAAALKVIFENDYLQDTQIARLCRICSDQPNGAYNYTGATIPHVKLMRETCAKEVQIKASGGIRSLDEVLYMMHLGVSRIGTSGTVGILEEARKRGIGEDPVQVPLVTPGGVEKLPIAY</sequence>
<evidence type="ECO:0000256" key="1">
    <source>
        <dbReference type="ARBA" id="ARBA00022490"/>
    </source>
</evidence>
<dbReference type="GO" id="GO:0004139">
    <property type="term" value="F:deoxyribose-phosphate aldolase activity"/>
    <property type="evidence" value="ECO:0007669"/>
    <property type="project" value="InterPro"/>
</dbReference>
<evidence type="ECO:0008006" key="4">
    <source>
        <dbReference type="Google" id="ProtNLM"/>
    </source>
</evidence>
<dbReference type="PANTHER" id="PTHR10889">
    <property type="entry name" value="DEOXYRIBOSE-PHOSPHATE ALDOLASE"/>
    <property type="match status" value="1"/>
</dbReference>